<feature type="DNA-binding region" description="H-T-H motif" evidence="8">
    <location>
        <begin position="6"/>
        <end position="26"/>
    </location>
</feature>
<keyword evidence="1 8" id="KW-0963">Cytoplasm</keyword>
<keyword evidence="2 8" id="KW-0132">Cell division</keyword>
<evidence type="ECO:0000256" key="5">
    <source>
        <dbReference type="ARBA" id="ARBA00023054"/>
    </source>
</evidence>
<sequence length="168" mass="19901">MAVLKTKEISEEIGVNPTTIQRWTKYFKISCDVNEQGHFLYKEEHIKLFKHIQRQLQEGKRLKEVTLTKKASTVPTVQYEAKLEKVFVQVHALEEKLATKADDVVSYQLLKHRSELDEMMKLLDQLETRLESIEQRYATEKQVVNEMQPLPRRFKNKTLKTIISFFTF</sequence>
<organism evidence="10 11">
    <name type="scientific">Shouchella xiaoxiensis</name>
    <dbReference type="NCBI Taxonomy" id="766895"/>
    <lineage>
        <taxon>Bacteria</taxon>
        <taxon>Bacillati</taxon>
        <taxon>Bacillota</taxon>
        <taxon>Bacilli</taxon>
        <taxon>Bacillales</taxon>
        <taxon>Bacillaceae</taxon>
        <taxon>Shouchella</taxon>
    </lineage>
</organism>
<dbReference type="InterPro" id="IPR009061">
    <property type="entry name" value="DNA-bd_dom_put_sf"/>
</dbReference>
<keyword evidence="7 8" id="KW-0131">Cell cycle</keyword>
<dbReference type="NCBIfam" id="NF009647">
    <property type="entry name" value="PRK13182.1-2"/>
    <property type="match status" value="1"/>
</dbReference>
<evidence type="ECO:0000256" key="4">
    <source>
        <dbReference type="ARBA" id="ARBA00022969"/>
    </source>
</evidence>
<proteinExistence type="inferred from homology"/>
<reference evidence="10" key="1">
    <citation type="submission" date="2021-01" db="EMBL/GenBank/DDBJ databases">
        <title>Genomic Encyclopedia of Type Strains, Phase IV (KMG-IV): sequencing the most valuable type-strain genomes for metagenomic binning, comparative biology and taxonomic classification.</title>
        <authorList>
            <person name="Goeker M."/>
        </authorList>
    </citation>
    <scope>NUCLEOTIDE SEQUENCE</scope>
    <source>
        <strain evidence="10">DSM 21943</strain>
    </source>
</reference>
<dbReference type="RefSeq" id="WP_239586792.1">
    <property type="nucleotide sequence ID" value="NZ_JAFBCV010000012.1"/>
</dbReference>
<evidence type="ECO:0000313" key="11">
    <source>
        <dbReference type="Proteomes" id="UP001179280"/>
    </source>
</evidence>
<comment type="subcellular location">
    <subcellularLocation>
        <location evidence="8">Cytoplasm</location>
    </subcellularLocation>
    <text evidence="8">Localizes to cell poles and nucleoid.</text>
</comment>
<dbReference type="CDD" id="cd04762">
    <property type="entry name" value="HTH_MerR-trunc"/>
    <property type="match status" value="1"/>
</dbReference>
<keyword evidence="5 8" id="KW-0175">Coiled coil</keyword>
<feature type="domain" description="HTH merR-type" evidence="9">
    <location>
        <begin position="5"/>
        <end position="66"/>
    </location>
</feature>
<evidence type="ECO:0000256" key="1">
    <source>
        <dbReference type="ARBA" id="ARBA00022490"/>
    </source>
</evidence>
<dbReference type="Gene3D" id="1.10.1660.10">
    <property type="match status" value="1"/>
</dbReference>
<evidence type="ECO:0000313" key="10">
    <source>
        <dbReference type="EMBL" id="MBM7840206.1"/>
    </source>
</evidence>
<evidence type="ECO:0000256" key="7">
    <source>
        <dbReference type="ARBA" id="ARBA00023306"/>
    </source>
</evidence>
<keyword evidence="3 8" id="KW-0159">Chromosome partition</keyword>
<evidence type="ECO:0000256" key="2">
    <source>
        <dbReference type="ARBA" id="ARBA00022618"/>
    </source>
</evidence>
<feature type="coiled-coil region" evidence="8">
    <location>
        <begin position="109"/>
        <end position="143"/>
    </location>
</feature>
<comment type="similarity">
    <text evidence="8">Belongs to the RacA family.</text>
</comment>
<evidence type="ECO:0000256" key="3">
    <source>
        <dbReference type="ARBA" id="ARBA00022829"/>
    </source>
</evidence>
<evidence type="ECO:0000256" key="8">
    <source>
        <dbReference type="HAMAP-Rule" id="MF_01170"/>
    </source>
</evidence>
<dbReference type="Pfam" id="PF13411">
    <property type="entry name" value="MerR_1"/>
    <property type="match status" value="1"/>
</dbReference>
<gene>
    <name evidence="8" type="primary">racA</name>
    <name evidence="10" type="ORF">JOC54_003486</name>
</gene>
<comment type="caution">
    <text evidence="10">The sequence shown here is derived from an EMBL/GenBank/DDBJ whole genome shotgun (WGS) entry which is preliminary data.</text>
</comment>
<accession>A0ABS2SYV4</accession>
<name>A0ABS2SYV4_9BACI</name>
<evidence type="ECO:0000259" key="9">
    <source>
        <dbReference type="Pfam" id="PF13411"/>
    </source>
</evidence>
<evidence type="ECO:0000256" key="6">
    <source>
        <dbReference type="ARBA" id="ARBA00023125"/>
    </source>
</evidence>
<dbReference type="EMBL" id="JAFBCV010000012">
    <property type="protein sequence ID" value="MBM7840206.1"/>
    <property type="molecule type" value="Genomic_DNA"/>
</dbReference>
<dbReference type="Proteomes" id="UP001179280">
    <property type="component" value="Unassembled WGS sequence"/>
</dbReference>
<protein>
    <recommendedName>
        <fullName evidence="8">Chromosome-anchoring protein RacA</fullName>
    </recommendedName>
</protein>
<keyword evidence="4 8" id="KW-0749">Sporulation</keyword>
<dbReference type="HAMAP" id="MF_01170">
    <property type="entry name" value="RacA"/>
    <property type="match status" value="1"/>
</dbReference>
<keyword evidence="6 8" id="KW-0238">DNA-binding</keyword>
<dbReference type="InterPro" id="IPR023522">
    <property type="entry name" value="Chrosome_anchoring_RacA"/>
</dbReference>
<comment type="function">
    <text evidence="8">Required for the formation of axial filaments and for anchoring the origin regions at the cell poles in sporulating cells, thus ensuring proper chromosome segregation in the prespore. Binds in a dispersed manner throughout the chromosome but preferentially to sites clustered in the origin portion of the chromosome, causing condensation of the chromosome and its remodeling into an elongated, anchored structure.</text>
</comment>
<dbReference type="SUPFAM" id="SSF46955">
    <property type="entry name" value="Putative DNA-binding domain"/>
    <property type="match status" value="1"/>
</dbReference>
<keyword evidence="11" id="KW-1185">Reference proteome</keyword>
<dbReference type="InterPro" id="IPR000551">
    <property type="entry name" value="MerR-type_HTH_dom"/>
</dbReference>